<keyword evidence="2" id="KW-1185">Reference proteome</keyword>
<evidence type="ECO:0000313" key="1">
    <source>
        <dbReference type="EMBL" id="OJG11419.1"/>
    </source>
</evidence>
<accession>A0A1L8QVB0</accession>
<evidence type="ECO:0008006" key="3">
    <source>
        <dbReference type="Google" id="ProtNLM"/>
    </source>
</evidence>
<reference evidence="1 2" key="1">
    <citation type="submission" date="2014-12" db="EMBL/GenBank/DDBJ databases">
        <title>Draft genome sequences of 29 type strains of Enterococci.</title>
        <authorList>
            <person name="Zhong Z."/>
            <person name="Sun Z."/>
            <person name="Liu W."/>
            <person name="Zhang W."/>
            <person name="Zhang H."/>
        </authorList>
    </citation>
    <scope>NUCLEOTIDE SEQUENCE [LARGE SCALE GENOMIC DNA]</scope>
    <source>
        <strain evidence="1 2">DSM 17690</strain>
    </source>
</reference>
<dbReference type="InterPro" id="IPR032254">
    <property type="entry name" value="DUF4828"/>
</dbReference>
<protein>
    <recommendedName>
        <fullName evidence="3">DUF4828 domain-containing protein</fullName>
    </recommendedName>
</protein>
<organism evidence="1 2">
    <name type="scientific">Enterococcus aquimarinus</name>
    <dbReference type="NCBI Taxonomy" id="328396"/>
    <lineage>
        <taxon>Bacteria</taxon>
        <taxon>Bacillati</taxon>
        <taxon>Bacillota</taxon>
        <taxon>Bacilli</taxon>
        <taxon>Lactobacillales</taxon>
        <taxon>Enterococcaceae</taxon>
        <taxon>Enterococcus</taxon>
    </lineage>
</organism>
<comment type="caution">
    <text evidence="1">The sequence shown here is derived from an EMBL/GenBank/DDBJ whole genome shotgun (WGS) entry which is preliminary data.</text>
</comment>
<proteinExistence type="predicted"/>
<dbReference type="EMBL" id="JXKD01000003">
    <property type="protein sequence ID" value="OJG11419.1"/>
    <property type="molecule type" value="Genomic_DNA"/>
</dbReference>
<dbReference type="AlphaFoldDB" id="A0A1L8QVB0"/>
<dbReference type="Proteomes" id="UP000182149">
    <property type="component" value="Unassembled WGS sequence"/>
</dbReference>
<dbReference type="Pfam" id="PF16110">
    <property type="entry name" value="DUF4828"/>
    <property type="match status" value="1"/>
</dbReference>
<dbReference type="OrthoDB" id="2246468at2"/>
<evidence type="ECO:0000313" key="2">
    <source>
        <dbReference type="Proteomes" id="UP000182149"/>
    </source>
</evidence>
<gene>
    <name evidence="1" type="ORF">RU93_GL001414</name>
</gene>
<dbReference type="STRING" id="328396.RU93_GL001414"/>
<dbReference type="RefSeq" id="WP_071874161.1">
    <property type="nucleotide sequence ID" value="NZ_JBHSHF010000014.1"/>
</dbReference>
<sequence>MNKKLFLITASLATGLVGSLIIKKHKQPNLSPNDVFVGEWYYSKKNQTKVTLTITPNFELLIPGKKQPVAALTILPHRIVFLDQLGYEIVFEQKDQQFYYFDEAEDAVYEIFKHI</sequence>
<name>A0A1L8QVB0_9ENTE</name>